<dbReference type="AlphaFoldDB" id="A0A4R7LF40"/>
<accession>A0A4R7LF40</accession>
<dbReference type="Proteomes" id="UP000294563">
    <property type="component" value="Unassembled WGS sequence"/>
</dbReference>
<sequence>MLHLALNRMTASNSPFEEFFDVAEALGCVGVKLHNQFATGLFDAGGAECAGLFLKPDCTRQANAARSWPRPSRRAHAITDPRATLLKSKRFIETDCQALAA</sequence>
<reference evidence="1 2" key="1">
    <citation type="submission" date="2019-03" db="EMBL/GenBank/DDBJ databases">
        <title>Genomic Encyclopedia of Archaeal and Bacterial Type Strains, Phase II (KMG-II): from individual species to whole genera.</title>
        <authorList>
            <person name="Goeker M."/>
        </authorList>
    </citation>
    <scope>NUCLEOTIDE SEQUENCE [LARGE SCALE GENOMIC DNA]</scope>
    <source>
        <strain evidence="1 2">DSM 29467</strain>
    </source>
</reference>
<proteinExistence type="predicted"/>
<comment type="caution">
    <text evidence="1">The sequence shown here is derived from an EMBL/GenBank/DDBJ whole genome shotgun (WGS) entry which is preliminary data.</text>
</comment>
<name>A0A4R7LF40_9RHOB</name>
<evidence type="ECO:0000313" key="1">
    <source>
        <dbReference type="EMBL" id="TDT74277.1"/>
    </source>
</evidence>
<dbReference type="EMBL" id="SOBH01000003">
    <property type="protein sequence ID" value="TDT74277.1"/>
    <property type="molecule type" value="Genomic_DNA"/>
</dbReference>
<evidence type="ECO:0000313" key="2">
    <source>
        <dbReference type="Proteomes" id="UP000294563"/>
    </source>
</evidence>
<gene>
    <name evidence="1" type="ORF">BDE40_3071</name>
</gene>
<organism evidence="1 2">
    <name type="scientific">Litoreibacter halocynthiae</name>
    <dbReference type="NCBI Taxonomy" id="1242689"/>
    <lineage>
        <taxon>Bacteria</taxon>
        <taxon>Pseudomonadati</taxon>
        <taxon>Pseudomonadota</taxon>
        <taxon>Alphaproteobacteria</taxon>
        <taxon>Rhodobacterales</taxon>
        <taxon>Roseobacteraceae</taxon>
        <taxon>Litoreibacter</taxon>
    </lineage>
</organism>
<keyword evidence="2" id="KW-1185">Reference proteome</keyword>
<protein>
    <submittedName>
        <fullName evidence="1">Uncharacterized protein</fullName>
    </submittedName>
</protein>